<dbReference type="OrthoDB" id="9765158at2"/>
<reference evidence="2 3" key="1">
    <citation type="submission" date="2019-01" db="EMBL/GenBank/DDBJ databases">
        <title>Complete genome of a denitifying bacterium Halomons sp. BC-M4-5.</title>
        <authorList>
            <person name="Wang L."/>
            <person name="Shao Z."/>
        </authorList>
    </citation>
    <scope>NUCLEOTIDE SEQUENCE [LARGE SCALE GENOMIC DNA]</scope>
    <source>
        <strain evidence="2 3">BC-M4-5</strain>
    </source>
</reference>
<sequence length="288" mass="31769">MVGNAQRRQGSSRNAGRAWLGGFVLLMTTNMAQAQGDVALSPEVQRVPVREAIEPIPLDNVRHFLRDHRVVDDPAALDELAYVVAGNDRRIISGPGDRIYARGELQHGQRYGLYRVGDRYSDAATGEILGLELIGIGQARAERSMNDIAVMEILSASQEVRNDDILLPLEEREPISEFMPRAPDRDVDGTILAVPGGVRFIGRLQVVALDRGRRDGLETGHVLEVEQQGERVIDPRTGESLRLPGTDAGLIMVFRSYEKMSYGLVMQASRALEVGDRILNPRRGVALQ</sequence>
<protein>
    <submittedName>
        <fullName evidence="2">Peptidoglycan-binding protein</fullName>
    </submittedName>
</protein>
<accession>A0A6I6SU41</accession>
<dbReference type="PANTHER" id="PTHR34700">
    <property type="entry name" value="POTASSIUM BINDING PROTEIN KBP"/>
    <property type="match status" value="1"/>
</dbReference>
<dbReference type="EMBL" id="CP035042">
    <property type="protein sequence ID" value="QHC51407.1"/>
    <property type="molecule type" value="Genomic_DNA"/>
</dbReference>
<keyword evidence="1" id="KW-0732">Signal</keyword>
<proteinExistence type="predicted"/>
<feature type="chain" id="PRO_5026013273" evidence="1">
    <location>
        <begin position="35"/>
        <end position="288"/>
    </location>
</feature>
<dbReference type="Proteomes" id="UP000464013">
    <property type="component" value="Chromosome"/>
</dbReference>
<evidence type="ECO:0000313" key="3">
    <source>
        <dbReference type="Proteomes" id="UP000464013"/>
    </source>
</evidence>
<keyword evidence="3" id="KW-1185">Reference proteome</keyword>
<gene>
    <name evidence="2" type="ORF">EKK97_19930</name>
</gene>
<dbReference type="KEGG" id="htx:EKK97_19930"/>
<dbReference type="InterPro" id="IPR052196">
    <property type="entry name" value="Bact_Kbp"/>
</dbReference>
<dbReference type="RefSeq" id="WP_159554614.1">
    <property type="nucleotide sequence ID" value="NZ_CP035042.1"/>
</dbReference>
<evidence type="ECO:0000256" key="1">
    <source>
        <dbReference type="SAM" id="SignalP"/>
    </source>
</evidence>
<evidence type="ECO:0000313" key="2">
    <source>
        <dbReference type="EMBL" id="QHC51407.1"/>
    </source>
</evidence>
<dbReference type="AlphaFoldDB" id="A0A6I6SU41"/>
<organism evidence="2 3">
    <name type="scientific">Billgrantia tianxiuensis</name>
    <dbReference type="NCBI Taxonomy" id="2497861"/>
    <lineage>
        <taxon>Bacteria</taxon>
        <taxon>Pseudomonadati</taxon>
        <taxon>Pseudomonadota</taxon>
        <taxon>Gammaproteobacteria</taxon>
        <taxon>Oceanospirillales</taxon>
        <taxon>Halomonadaceae</taxon>
        <taxon>Billgrantia</taxon>
    </lineage>
</organism>
<dbReference type="PANTHER" id="PTHR34700:SF8">
    <property type="entry name" value="POTASSIUM BINDING PROTEIN KBP"/>
    <property type="match status" value="1"/>
</dbReference>
<name>A0A6I6SU41_9GAMM</name>
<feature type="signal peptide" evidence="1">
    <location>
        <begin position="1"/>
        <end position="34"/>
    </location>
</feature>